<dbReference type="Proteomes" id="UP000290289">
    <property type="component" value="Chromosome 5"/>
</dbReference>
<evidence type="ECO:0000313" key="1">
    <source>
        <dbReference type="EMBL" id="RXH97969.1"/>
    </source>
</evidence>
<reference evidence="1 2" key="1">
    <citation type="submission" date="2018-10" db="EMBL/GenBank/DDBJ databases">
        <title>A high-quality apple genome assembly.</title>
        <authorList>
            <person name="Hu J."/>
        </authorList>
    </citation>
    <scope>NUCLEOTIDE SEQUENCE [LARGE SCALE GENOMIC DNA]</scope>
    <source>
        <strain evidence="2">cv. HFTH1</strain>
        <tissue evidence="1">Young leaf</tissue>
    </source>
</reference>
<dbReference type="EMBL" id="RDQH01000331">
    <property type="protein sequence ID" value="RXH97969.1"/>
    <property type="molecule type" value="Genomic_DNA"/>
</dbReference>
<protein>
    <submittedName>
        <fullName evidence="1">Uncharacterized protein</fullName>
    </submittedName>
</protein>
<sequence length="78" mass="8700">MQLIRLDKVKGSLPSREDELAKAIQKKIPRKNMTESKPVKNASSSKKTCICAPTKHAATFRCHIHQTSLVAQKTNSQI</sequence>
<organism evidence="1 2">
    <name type="scientific">Malus domestica</name>
    <name type="common">Apple</name>
    <name type="synonym">Pyrus malus</name>
    <dbReference type="NCBI Taxonomy" id="3750"/>
    <lineage>
        <taxon>Eukaryota</taxon>
        <taxon>Viridiplantae</taxon>
        <taxon>Streptophyta</taxon>
        <taxon>Embryophyta</taxon>
        <taxon>Tracheophyta</taxon>
        <taxon>Spermatophyta</taxon>
        <taxon>Magnoliopsida</taxon>
        <taxon>eudicotyledons</taxon>
        <taxon>Gunneridae</taxon>
        <taxon>Pentapetalae</taxon>
        <taxon>rosids</taxon>
        <taxon>fabids</taxon>
        <taxon>Rosales</taxon>
        <taxon>Rosaceae</taxon>
        <taxon>Amygdaloideae</taxon>
        <taxon>Maleae</taxon>
        <taxon>Malus</taxon>
    </lineage>
</organism>
<proteinExistence type="predicted"/>
<evidence type="ECO:0000313" key="2">
    <source>
        <dbReference type="Proteomes" id="UP000290289"/>
    </source>
</evidence>
<name>A0A498JPV0_MALDO</name>
<dbReference type="AlphaFoldDB" id="A0A498JPV0"/>
<keyword evidence="2" id="KW-1185">Reference proteome</keyword>
<gene>
    <name evidence="1" type="ORF">DVH24_010294</name>
</gene>
<comment type="caution">
    <text evidence="1">The sequence shown here is derived from an EMBL/GenBank/DDBJ whole genome shotgun (WGS) entry which is preliminary data.</text>
</comment>
<accession>A0A498JPV0</accession>